<feature type="region of interest" description="Disordered" evidence="1">
    <location>
        <begin position="19"/>
        <end position="43"/>
    </location>
</feature>
<evidence type="ECO:0000256" key="1">
    <source>
        <dbReference type="SAM" id="MobiDB-lite"/>
    </source>
</evidence>
<gene>
    <name evidence="2" type="ORF">PPNO1_LOCUS8689</name>
</gene>
<proteinExistence type="predicted"/>
<evidence type="ECO:0000313" key="2">
    <source>
        <dbReference type="EMBL" id="CAI4219118.1"/>
    </source>
</evidence>
<reference evidence="2" key="1">
    <citation type="submission" date="2022-11" db="EMBL/GenBank/DDBJ databases">
        <authorList>
            <person name="Scott C."/>
            <person name="Bruce N."/>
        </authorList>
    </citation>
    <scope>NUCLEOTIDE SEQUENCE</scope>
</reference>
<dbReference type="Gene3D" id="6.10.140.2220">
    <property type="match status" value="1"/>
</dbReference>
<dbReference type="AlphaFoldDB" id="A0A9P1MFT2"/>
<dbReference type="SUPFAM" id="SSF144232">
    <property type="entry name" value="HIT/MYND zinc finger-like"/>
    <property type="match status" value="1"/>
</dbReference>
<keyword evidence="3" id="KW-1185">Reference proteome</keyword>
<dbReference type="EMBL" id="CALLCH030000019">
    <property type="protein sequence ID" value="CAI4219118.1"/>
    <property type="molecule type" value="Genomic_DNA"/>
</dbReference>
<organism evidence="2 3">
    <name type="scientific">Parascedosporium putredinis</name>
    <dbReference type="NCBI Taxonomy" id="1442378"/>
    <lineage>
        <taxon>Eukaryota</taxon>
        <taxon>Fungi</taxon>
        <taxon>Dikarya</taxon>
        <taxon>Ascomycota</taxon>
        <taxon>Pezizomycotina</taxon>
        <taxon>Sordariomycetes</taxon>
        <taxon>Hypocreomycetidae</taxon>
        <taxon>Microascales</taxon>
        <taxon>Microascaceae</taxon>
        <taxon>Parascedosporium</taxon>
    </lineage>
</organism>
<accession>A0A9P1MFT2</accession>
<evidence type="ECO:0008006" key="4">
    <source>
        <dbReference type="Google" id="ProtNLM"/>
    </source>
</evidence>
<sequence length="512" mass="56984">MELMMRLLMVWPSQRTVPQSSAADDLAEAHEPDSPTHTPSSGALSLIKSKADSENLGIEQASSGSNEAEGSVDVPLNWAEQLTLFGKAYYARLCQHTSAFDEECTFCWQGTTLRCTGCGARFCTTDCRNMDRKFHKRVCKQFGAFDPTTRPSSDHFLAMVIPMTRQNPDLVWCQLVGPEKKLRLEHDEISDSVKNFGEFISLKGKAFHVNGSPGTSLATIGHGLAMVDVYGLKSSEKLGLSHVNQCLHSLTAPGALRFRTGPWIAFAFKSDESGLPQKGLDVVPRDWRYIVDHVVYDPSNAFYGEPPRTRTKPVTFGVKLNNIDHPIISLVTGIKQPLEDVCVPIFEWPDTGPSALAFQIGLPWKIRYIMKDGDGASKWVTVEETGVMTFIAFSYGSDRLVHSEHIKAFNKYLDFSLGRKIVPSRVGFMDYWEKHRQVLVAKTNRNIIATPYHGPPNLEELIQFGHEDDAKRRGVMNLMGHFAAKGFLMAVHEENGVFVPDEITAPFDSEGA</sequence>
<protein>
    <recommendedName>
        <fullName evidence="4">Suppressor of anucleate metulae protein B</fullName>
    </recommendedName>
</protein>
<evidence type="ECO:0000313" key="3">
    <source>
        <dbReference type="Proteomes" id="UP000838763"/>
    </source>
</evidence>
<name>A0A9P1MFT2_9PEZI</name>
<dbReference type="Gene3D" id="1.10.220.160">
    <property type="match status" value="1"/>
</dbReference>
<comment type="caution">
    <text evidence="2">The sequence shown here is derived from an EMBL/GenBank/DDBJ whole genome shotgun (WGS) entry which is preliminary data.</text>
</comment>
<dbReference type="OrthoDB" id="437457at2759"/>
<dbReference type="Proteomes" id="UP000838763">
    <property type="component" value="Unassembled WGS sequence"/>
</dbReference>